<dbReference type="PANTHER" id="PTHR45138">
    <property type="entry name" value="REGULATORY COMPONENTS OF SENSORY TRANSDUCTION SYSTEM"/>
    <property type="match status" value="1"/>
</dbReference>
<dbReference type="GO" id="GO:0043709">
    <property type="term" value="P:cell adhesion involved in single-species biofilm formation"/>
    <property type="evidence" value="ECO:0007669"/>
    <property type="project" value="TreeGrafter"/>
</dbReference>
<dbReference type="GO" id="GO:0000160">
    <property type="term" value="P:phosphorelay signal transduction system"/>
    <property type="evidence" value="ECO:0007669"/>
    <property type="project" value="InterPro"/>
</dbReference>
<dbReference type="GO" id="GO:0052621">
    <property type="term" value="F:diguanylate cyclase activity"/>
    <property type="evidence" value="ECO:0007669"/>
    <property type="project" value="TreeGrafter"/>
</dbReference>
<dbReference type="SMART" id="SM00448">
    <property type="entry name" value="REC"/>
    <property type="match status" value="1"/>
</dbReference>
<dbReference type="SMART" id="SM00267">
    <property type="entry name" value="GGDEF"/>
    <property type="match status" value="1"/>
</dbReference>
<evidence type="ECO:0000256" key="1">
    <source>
        <dbReference type="PROSITE-ProRule" id="PRU00169"/>
    </source>
</evidence>
<feature type="coiled-coil region" evidence="2">
    <location>
        <begin position="127"/>
        <end position="172"/>
    </location>
</feature>
<dbReference type="CDD" id="cd01949">
    <property type="entry name" value="GGDEF"/>
    <property type="match status" value="1"/>
</dbReference>
<evidence type="ECO:0000259" key="4">
    <source>
        <dbReference type="PROSITE" id="PS50887"/>
    </source>
</evidence>
<dbReference type="AlphaFoldDB" id="A0A8J7DYP7"/>
<dbReference type="Gene3D" id="3.40.50.2300">
    <property type="match status" value="1"/>
</dbReference>
<evidence type="ECO:0000256" key="2">
    <source>
        <dbReference type="SAM" id="Coils"/>
    </source>
</evidence>
<dbReference type="InterPro" id="IPR011006">
    <property type="entry name" value="CheY-like_superfamily"/>
</dbReference>
<dbReference type="RefSeq" id="WP_194030679.1">
    <property type="nucleotide sequence ID" value="NZ_JADEWZ010000027.1"/>
</dbReference>
<comment type="caution">
    <text evidence="5">The sequence shown here is derived from an EMBL/GenBank/DDBJ whole genome shotgun (WGS) entry which is preliminary data.</text>
</comment>
<protein>
    <submittedName>
        <fullName evidence="5">Diguanylate cyclase</fullName>
    </submittedName>
</protein>
<keyword evidence="6" id="KW-1185">Reference proteome</keyword>
<proteinExistence type="predicted"/>
<dbReference type="InterPro" id="IPR029787">
    <property type="entry name" value="Nucleotide_cyclase"/>
</dbReference>
<feature type="modified residue" description="4-aspartylphosphate" evidence="1">
    <location>
        <position position="59"/>
    </location>
</feature>
<gene>
    <name evidence="5" type="ORF">IQ249_16960</name>
</gene>
<dbReference type="PROSITE" id="PS50887">
    <property type="entry name" value="GGDEF"/>
    <property type="match status" value="1"/>
</dbReference>
<dbReference type="Pfam" id="PF00990">
    <property type="entry name" value="GGDEF"/>
    <property type="match status" value="1"/>
</dbReference>
<dbReference type="SUPFAM" id="SSF52172">
    <property type="entry name" value="CheY-like"/>
    <property type="match status" value="1"/>
</dbReference>
<dbReference type="InterPro" id="IPR000160">
    <property type="entry name" value="GGDEF_dom"/>
</dbReference>
<organism evidence="5 6">
    <name type="scientific">Lusitaniella coriacea LEGE 07157</name>
    <dbReference type="NCBI Taxonomy" id="945747"/>
    <lineage>
        <taxon>Bacteria</taxon>
        <taxon>Bacillati</taxon>
        <taxon>Cyanobacteriota</taxon>
        <taxon>Cyanophyceae</taxon>
        <taxon>Spirulinales</taxon>
        <taxon>Lusitaniellaceae</taxon>
        <taxon>Lusitaniella</taxon>
    </lineage>
</organism>
<dbReference type="SUPFAM" id="SSF55073">
    <property type="entry name" value="Nucleotide cyclase"/>
    <property type="match status" value="1"/>
</dbReference>
<evidence type="ECO:0000313" key="6">
    <source>
        <dbReference type="Proteomes" id="UP000654482"/>
    </source>
</evidence>
<reference evidence="5" key="1">
    <citation type="submission" date="2020-10" db="EMBL/GenBank/DDBJ databases">
        <authorList>
            <person name="Castelo-Branco R."/>
            <person name="Eusebio N."/>
            <person name="Adriana R."/>
            <person name="Vieira A."/>
            <person name="Brugerolle De Fraissinette N."/>
            <person name="Rezende De Castro R."/>
            <person name="Schneider M.P."/>
            <person name="Vasconcelos V."/>
            <person name="Leao P.N."/>
        </authorList>
    </citation>
    <scope>NUCLEOTIDE SEQUENCE</scope>
    <source>
        <strain evidence="5">LEGE 07157</strain>
    </source>
</reference>
<dbReference type="Proteomes" id="UP000654482">
    <property type="component" value="Unassembled WGS sequence"/>
</dbReference>
<dbReference type="FunFam" id="3.30.70.270:FF:000001">
    <property type="entry name" value="Diguanylate cyclase domain protein"/>
    <property type="match status" value="1"/>
</dbReference>
<sequence length="342" mass="39140">MNSNFINILLVEDNLGDIFLIREMLKQTHTTDFELMSVSRLEEAIQCIHENSFGIILLDLSLPDSQGLDTFLNLACHASHIPTVVLTGSKDETLAVETVRHGAQDYLVKEQVSAEVLIRSIRYALERAQLLEKLRRNEEQLQQFNQELKERVEERTIELREKNEQLKNLLKRSMTDHLTGIANRYSVAELLEREWKNSLRNAMPLSIIMMDIDFFKPYNDTYGHPLGDECLKQVAHSIQQTLKRPKDLVARYGGEEFLAILPDTDRAGAMVVVRQIQADIWVLNLFHPASPIRDRITLSFGVATIIPEGKTQSTTLIAMADKALYLAKQRGRDRIEYNEPNA</sequence>
<feature type="domain" description="GGDEF" evidence="4">
    <location>
        <begin position="203"/>
        <end position="340"/>
    </location>
</feature>
<dbReference type="PANTHER" id="PTHR45138:SF9">
    <property type="entry name" value="DIGUANYLATE CYCLASE DGCM-RELATED"/>
    <property type="match status" value="1"/>
</dbReference>
<dbReference type="InterPro" id="IPR001789">
    <property type="entry name" value="Sig_transdc_resp-reg_receiver"/>
</dbReference>
<name>A0A8J7DYP7_9CYAN</name>
<dbReference type="GO" id="GO:1902201">
    <property type="term" value="P:negative regulation of bacterial-type flagellum-dependent cell motility"/>
    <property type="evidence" value="ECO:0007669"/>
    <property type="project" value="TreeGrafter"/>
</dbReference>
<accession>A0A8J7DYP7</accession>
<feature type="domain" description="Response regulatory" evidence="3">
    <location>
        <begin position="7"/>
        <end position="124"/>
    </location>
</feature>
<dbReference type="InterPro" id="IPR043128">
    <property type="entry name" value="Rev_trsase/Diguanyl_cyclase"/>
</dbReference>
<dbReference type="EMBL" id="JADEWZ010000027">
    <property type="protein sequence ID" value="MBE9117590.1"/>
    <property type="molecule type" value="Genomic_DNA"/>
</dbReference>
<evidence type="ECO:0000313" key="5">
    <source>
        <dbReference type="EMBL" id="MBE9117590.1"/>
    </source>
</evidence>
<dbReference type="GO" id="GO:0005886">
    <property type="term" value="C:plasma membrane"/>
    <property type="evidence" value="ECO:0007669"/>
    <property type="project" value="TreeGrafter"/>
</dbReference>
<evidence type="ECO:0000259" key="3">
    <source>
        <dbReference type="PROSITE" id="PS50110"/>
    </source>
</evidence>
<dbReference type="Pfam" id="PF00072">
    <property type="entry name" value="Response_reg"/>
    <property type="match status" value="1"/>
</dbReference>
<keyword evidence="2" id="KW-0175">Coiled coil</keyword>
<keyword evidence="1" id="KW-0597">Phosphoprotein</keyword>
<dbReference type="PROSITE" id="PS50110">
    <property type="entry name" value="RESPONSE_REGULATORY"/>
    <property type="match status" value="1"/>
</dbReference>
<dbReference type="NCBIfam" id="TIGR00254">
    <property type="entry name" value="GGDEF"/>
    <property type="match status" value="1"/>
</dbReference>
<dbReference type="Gene3D" id="3.30.70.270">
    <property type="match status" value="1"/>
</dbReference>
<dbReference type="InterPro" id="IPR050469">
    <property type="entry name" value="Diguanylate_Cyclase"/>
</dbReference>